<evidence type="ECO:0000256" key="4">
    <source>
        <dbReference type="ARBA" id="ARBA00022692"/>
    </source>
</evidence>
<feature type="transmembrane region" description="Helical" evidence="7">
    <location>
        <begin position="26"/>
        <end position="54"/>
    </location>
</feature>
<name>A0A6I0FXT7_9FIRM</name>
<keyword evidence="3" id="KW-1003">Cell membrane</keyword>
<keyword evidence="5 7" id="KW-1133">Transmembrane helix</keyword>
<comment type="caution">
    <text evidence="8">The sequence shown here is derived from an EMBL/GenBank/DDBJ whole genome shotgun (WGS) entry which is preliminary data.</text>
</comment>
<evidence type="ECO:0000256" key="7">
    <source>
        <dbReference type="SAM" id="Phobius"/>
    </source>
</evidence>
<feature type="transmembrane region" description="Helical" evidence="7">
    <location>
        <begin position="111"/>
        <end position="132"/>
    </location>
</feature>
<evidence type="ECO:0000313" key="9">
    <source>
        <dbReference type="Proteomes" id="UP000432715"/>
    </source>
</evidence>
<feature type="transmembrane region" description="Helical" evidence="7">
    <location>
        <begin position="393"/>
        <end position="413"/>
    </location>
</feature>
<feature type="transmembrane region" description="Helical" evidence="7">
    <location>
        <begin position="144"/>
        <end position="164"/>
    </location>
</feature>
<feature type="transmembrane region" description="Helical" evidence="7">
    <location>
        <begin position="334"/>
        <end position="357"/>
    </location>
</feature>
<dbReference type="GO" id="GO:0015297">
    <property type="term" value="F:antiporter activity"/>
    <property type="evidence" value="ECO:0007669"/>
    <property type="project" value="InterPro"/>
</dbReference>
<keyword evidence="6 7" id="KW-0472">Membrane</keyword>
<evidence type="ECO:0000256" key="1">
    <source>
        <dbReference type="ARBA" id="ARBA00004651"/>
    </source>
</evidence>
<keyword evidence="9" id="KW-1185">Reference proteome</keyword>
<dbReference type="EMBL" id="WBZC01000001">
    <property type="protein sequence ID" value="KAB3541014.1"/>
    <property type="molecule type" value="Genomic_DNA"/>
</dbReference>
<dbReference type="NCBIfam" id="TIGR00797">
    <property type="entry name" value="matE"/>
    <property type="match status" value="1"/>
</dbReference>
<gene>
    <name evidence="8" type="ORF">F8154_00300</name>
</gene>
<evidence type="ECO:0000256" key="6">
    <source>
        <dbReference type="ARBA" id="ARBA00023136"/>
    </source>
</evidence>
<reference evidence="8 9" key="1">
    <citation type="submission" date="2019-10" db="EMBL/GenBank/DDBJ databases">
        <title>Alkaliphilus serpentinus sp. nov. and Alkaliphilus pronyensis sp. nov., two novel anaerobic alkaliphilic species isolated from the serpentinized-hosted hydrothermal field of the Prony Bay (New Caledonia).</title>
        <authorList>
            <person name="Postec A."/>
        </authorList>
    </citation>
    <scope>NUCLEOTIDE SEQUENCE [LARGE SCALE GENOMIC DNA]</scope>
    <source>
        <strain evidence="8 9">LacV</strain>
    </source>
</reference>
<keyword evidence="2" id="KW-0813">Transport</keyword>
<comment type="subcellular location">
    <subcellularLocation>
        <location evidence="1">Cell membrane</location>
        <topology evidence="1">Multi-pass membrane protein</topology>
    </subcellularLocation>
</comment>
<protein>
    <submittedName>
        <fullName evidence="8">MATE family efflux transporter</fullName>
    </submittedName>
</protein>
<dbReference type="GO" id="GO:0042910">
    <property type="term" value="F:xenobiotic transmembrane transporter activity"/>
    <property type="evidence" value="ECO:0007669"/>
    <property type="project" value="InterPro"/>
</dbReference>
<dbReference type="InterPro" id="IPR002528">
    <property type="entry name" value="MATE_fam"/>
</dbReference>
<dbReference type="PANTHER" id="PTHR43549:SF2">
    <property type="entry name" value="MULTIDRUG RESISTANCE PROTEIN NORM-RELATED"/>
    <property type="match status" value="1"/>
</dbReference>
<feature type="transmembrane region" description="Helical" evidence="7">
    <location>
        <begin position="259"/>
        <end position="281"/>
    </location>
</feature>
<dbReference type="Proteomes" id="UP000432715">
    <property type="component" value="Unassembled WGS sequence"/>
</dbReference>
<feature type="transmembrane region" description="Helical" evidence="7">
    <location>
        <begin position="170"/>
        <end position="191"/>
    </location>
</feature>
<dbReference type="InterPro" id="IPR052031">
    <property type="entry name" value="Membrane_Transporter-Flippase"/>
</dbReference>
<dbReference type="AlphaFoldDB" id="A0A6I0FXT7"/>
<dbReference type="PIRSF" id="PIRSF006603">
    <property type="entry name" value="DinF"/>
    <property type="match status" value="1"/>
</dbReference>
<dbReference type="Pfam" id="PF01554">
    <property type="entry name" value="MatE"/>
    <property type="match status" value="2"/>
</dbReference>
<organism evidence="8 9">
    <name type="scientific">Alkaliphilus pronyensis</name>
    <dbReference type="NCBI Taxonomy" id="1482732"/>
    <lineage>
        <taxon>Bacteria</taxon>
        <taxon>Bacillati</taxon>
        <taxon>Bacillota</taxon>
        <taxon>Clostridia</taxon>
        <taxon>Peptostreptococcales</taxon>
        <taxon>Natronincolaceae</taxon>
        <taxon>Alkaliphilus</taxon>
    </lineage>
</organism>
<dbReference type="GO" id="GO:0005886">
    <property type="term" value="C:plasma membrane"/>
    <property type="evidence" value="ECO:0007669"/>
    <property type="project" value="UniProtKB-SubCell"/>
</dbReference>
<feature type="transmembrane region" description="Helical" evidence="7">
    <location>
        <begin position="66"/>
        <end position="91"/>
    </location>
</feature>
<evidence type="ECO:0000256" key="2">
    <source>
        <dbReference type="ARBA" id="ARBA00022448"/>
    </source>
</evidence>
<feature type="transmembrane region" description="Helical" evidence="7">
    <location>
        <begin position="369"/>
        <end position="387"/>
    </location>
</feature>
<dbReference type="InterPro" id="IPR048279">
    <property type="entry name" value="MdtK-like"/>
</dbReference>
<evidence type="ECO:0000256" key="3">
    <source>
        <dbReference type="ARBA" id="ARBA00022475"/>
    </source>
</evidence>
<dbReference type="PANTHER" id="PTHR43549">
    <property type="entry name" value="MULTIDRUG RESISTANCE PROTEIN YPNP-RELATED"/>
    <property type="match status" value="1"/>
</dbReference>
<keyword evidence="4 7" id="KW-0812">Transmembrane</keyword>
<proteinExistence type="predicted"/>
<sequence>MFNNFIQTLYNLADTYWVGKLGSNEVAAMGLVFPFIYLIISIGMGMNVAGTALISQYVGTNDTGNAKLVAGQIFTFSLILSTILGIVGFFTTDHLVGIVKGDAAVLDLSSQYLSIMFLDMPVVFLFFVYNSIKQGQGDTYTPMVLNVCGVLLNIVLDPIFIFTFDLGIRGAAIATIISRGIFAAYAIITLFSKKQPINLTRKNLKLKKDLLFQILKVAMPASIGQSAAAFGFIILNAFVLSYGTATLAAFTIGNRINSLVLMPAMGIGSSIATIIGQNLGAGKNDRAKLAFKTSVYLSTLFMVAGCTILLIASRNVVGIFVKDDPEVLKLGIRYLRLICVGLPLMGIFQTLIGTFQGSGHTGYSMTMEMGRLWGLRIPMIVLFRYFTDWGSDSVWYSMLLSNLFICILGYLIYLKGTWQQKVIHEKAVI</sequence>
<accession>A0A6I0FXT7</accession>
<evidence type="ECO:0000256" key="5">
    <source>
        <dbReference type="ARBA" id="ARBA00022989"/>
    </source>
</evidence>
<feature type="transmembrane region" description="Helical" evidence="7">
    <location>
        <begin position="293"/>
        <end position="314"/>
    </location>
</feature>
<evidence type="ECO:0000313" key="8">
    <source>
        <dbReference type="EMBL" id="KAB3541014.1"/>
    </source>
</evidence>
<dbReference type="OrthoDB" id="9776324at2"/>
<feature type="transmembrane region" description="Helical" evidence="7">
    <location>
        <begin position="211"/>
        <end position="239"/>
    </location>
</feature>